<feature type="domain" description="Agd3 CBM87" evidence="3">
    <location>
        <begin position="31"/>
        <end position="240"/>
    </location>
</feature>
<dbReference type="InterPro" id="IPR011330">
    <property type="entry name" value="Glyco_hydro/deAcase_b/a-brl"/>
</dbReference>
<evidence type="ECO:0000259" key="4">
    <source>
        <dbReference type="Pfam" id="PF25117"/>
    </source>
</evidence>
<name>A0A9P4S739_9PEZI</name>
<dbReference type="InterPro" id="IPR050788">
    <property type="entry name" value="Yeast_SRP1/TIP1_CWP"/>
</dbReference>
<feature type="signal peptide" evidence="1">
    <location>
        <begin position="1"/>
        <end position="27"/>
    </location>
</feature>
<sequence length="693" mass="77816">MFFPSRPLLLAIGAYAVLLSWLGAVEAAVTVDSTVLIISPDEASAYSAWSPLRGYGIPYEILIVPKEGVQLPTLNSTAESGNYGGIVIIADVTYQYEDYSTSALTQPQWRQMFSYQTHFGVRMVRWGVWPTTEFGVTALGGTSENQQISISNDTSFKTANLKTGPSAGMDTTGLYHNPAKISDPSMAWEIAQFAAGDGYPVSTAAVINSIKGRQQMVWFLPFATDWSATSNFLAHAWVQWMTRGLYLGFRRLYLSTQVDDMFLATPMYKPKDLDFRIVPEDLDAHVTWQKDINKRMPSGSKFIIEIGHNGNGQIETASDLDRYRYCDPPEGIDYPEQIDTPLEFKKPLGTGEDIWPATPEEYMWESECLELDDLGNWFADKNNLNAFAHISHTFTHEVLNNATFDDTYKEITWNQQWLANTGISEAKLFSPEGLIPPGITGLHNGDAIRAWVEGGIKYVVGDNTRPAIRNPDNEWWPLITTVEQNGYEGLYIIGRWATTMFYNCDLPDCTTQEWIDTSGGKGTFTDLLNDARSTNTRHLLGLHWDPFMFHQANMRVHDVPRTTINGKSGRYSLLQSWTEVVVQEMIRLVDWPMITLKHDDIVKAWINRMTRDQCNPRLKYDISEDRTKIIGFEVSAGDNDQCSTPIPVTVPKLPSSTDGSTVEQVGHDIPTLWVNMDGAAYNYAFDTPISVSA</sequence>
<dbReference type="Pfam" id="PF25115">
    <property type="entry name" value="Agd3_CE"/>
    <property type="match status" value="1"/>
</dbReference>
<protein>
    <recommendedName>
        <fullName evidence="7">Extracellular serine-rich protein</fullName>
    </recommendedName>
</protein>
<evidence type="ECO:0008006" key="7">
    <source>
        <dbReference type="Google" id="ProtNLM"/>
    </source>
</evidence>
<dbReference type="PANTHER" id="PTHR31002">
    <property type="entry name" value="SERIPAUPERIN"/>
    <property type="match status" value="1"/>
</dbReference>
<keyword evidence="1" id="KW-0732">Signal</keyword>
<dbReference type="InterPro" id="IPR056827">
    <property type="entry name" value="CBM87_Agd3"/>
</dbReference>
<feature type="domain" description="Agd3 C-terminal" evidence="4">
    <location>
        <begin position="620"/>
        <end position="689"/>
    </location>
</feature>
<dbReference type="Proteomes" id="UP000799429">
    <property type="component" value="Unassembled WGS sequence"/>
</dbReference>
<evidence type="ECO:0000313" key="5">
    <source>
        <dbReference type="EMBL" id="KAF2837346.1"/>
    </source>
</evidence>
<dbReference type="PANTHER" id="PTHR31002:SF34">
    <property type="entry name" value="CELL WALL PROTEIN CWP1-RELATED"/>
    <property type="match status" value="1"/>
</dbReference>
<evidence type="ECO:0000259" key="3">
    <source>
        <dbReference type="Pfam" id="PF25116"/>
    </source>
</evidence>
<dbReference type="Pfam" id="PF25117">
    <property type="entry name" value="Agd3_C"/>
    <property type="match status" value="1"/>
</dbReference>
<dbReference type="Gene3D" id="3.20.20.370">
    <property type="entry name" value="Glycoside hydrolase/deacetylase"/>
    <property type="match status" value="1"/>
</dbReference>
<dbReference type="EMBL" id="MU006100">
    <property type="protein sequence ID" value="KAF2837346.1"/>
    <property type="molecule type" value="Genomic_DNA"/>
</dbReference>
<dbReference type="InterPro" id="IPR056825">
    <property type="entry name" value="Agd3_C"/>
</dbReference>
<dbReference type="Pfam" id="PF25116">
    <property type="entry name" value="CBM87_Agd3"/>
    <property type="match status" value="1"/>
</dbReference>
<dbReference type="InterPro" id="IPR056826">
    <property type="entry name" value="Agd3_CE"/>
</dbReference>
<dbReference type="AlphaFoldDB" id="A0A9P4S739"/>
<dbReference type="GO" id="GO:0005975">
    <property type="term" value="P:carbohydrate metabolic process"/>
    <property type="evidence" value="ECO:0007669"/>
    <property type="project" value="InterPro"/>
</dbReference>
<comment type="caution">
    <text evidence="5">The sequence shown here is derived from an EMBL/GenBank/DDBJ whole genome shotgun (WGS) entry which is preliminary data.</text>
</comment>
<feature type="domain" description="Agd3 deacetylase" evidence="2">
    <location>
        <begin position="254"/>
        <end position="618"/>
    </location>
</feature>
<gene>
    <name evidence="5" type="ORF">M501DRAFT_1006822</name>
</gene>
<proteinExistence type="predicted"/>
<evidence type="ECO:0000259" key="2">
    <source>
        <dbReference type="Pfam" id="PF25115"/>
    </source>
</evidence>
<organism evidence="5 6">
    <name type="scientific">Patellaria atrata CBS 101060</name>
    <dbReference type="NCBI Taxonomy" id="1346257"/>
    <lineage>
        <taxon>Eukaryota</taxon>
        <taxon>Fungi</taxon>
        <taxon>Dikarya</taxon>
        <taxon>Ascomycota</taxon>
        <taxon>Pezizomycotina</taxon>
        <taxon>Dothideomycetes</taxon>
        <taxon>Dothideomycetes incertae sedis</taxon>
        <taxon>Patellariales</taxon>
        <taxon>Patellariaceae</taxon>
        <taxon>Patellaria</taxon>
    </lineage>
</organism>
<keyword evidence="6" id="KW-1185">Reference proteome</keyword>
<reference evidence="5" key="1">
    <citation type="journal article" date="2020" name="Stud. Mycol.">
        <title>101 Dothideomycetes genomes: a test case for predicting lifestyles and emergence of pathogens.</title>
        <authorList>
            <person name="Haridas S."/>
            <person name="Albert R."/>
            <person name="Binder M."/>
            <person name="Bloem J."/>
            <person name="Labutti K."/>
            <person name="Salamov A."/>
            <person name="Andreopoulos B."/>
            <person name="Baker S."/>
            <person name="Barry K."/>
            <person name="Bills G."/>
            <person name="Bluhm B."/>
            <person name="Cannon C."/>
            <person name="Castanera R."/>
            <person name="Culley D."/>
            <person name="Daum C."/>
            <person name="Ezra D."/>
            <person name="Gonzalez J."/>
            <person name="Henrissat B."/>
            <person name="Kuo A."/>
            <person name="Liang C."/>
            <person name="Lipzen A."/>
            <person name="Lutzoni F."/>
            <person name="Magnuson J."/>
            <person name="Mondo S."/>
            <person name="Nolan M."/>
            <person name="Ohm R."/>
            <person name="Pangilinan J."/>
            <person name="Park H.-J."/>
            <person name="Ramirez L."/>
            <person name="Alfaro M."/>
            <person name="Sun H."/>
            <person name="Tritt A."/>
            <person name="Yoshinaga Y."/>
            <person name="Zwiers L.-H."/>
            <person name="Turgeon B."/>
            <person name="Goodwin S."/>
            <person name="Spatafora J."/>
            <person name="Crous P."/>
            <person name="Grigoriev I."/>
        </authorList>
    </citation>
    <scope>NUCLEOTIDE SEQUENCE</scope>
    <source>
        <strain evidence="5">CBS 101060</strain>
    </source>
</reference>
<accession>A0A9P4S739</accession>
<dbReference type="OrthoDB" id="2113314at2759"/>
<dbReference type="SUPFAM" id="SSF88713">
    <property type="entry name" value="Glycoside hydrolase/deacetylase"/>
    <property type="match status" value="1"/>
</dbReference>
<evidence type="ECO:0000313" key="6">
    <source>
        <dbReference type="Proteomes" id="UP000799429"/>
    </source>
</evidence>
<evidence type="ECO:0000256" key="1">
    <source>
        <dbReference type="SAM" id="SignalP"/>
    </source>
</evidence>
<feature type="chain" id="PRO_5040504054" description="Extracellular serine-rich protein" evidence="1">
    <location>
        <begin position="28"/>
        <end position="693"/>
    </location>
</feature>